<sequence>MEKELKKMDDQKAFTPMPRPPNTPTVTMKWHYMLRKDSEGRITERQARLVVRRFTQVRGVHYEDTWAMVAKQLGHLPISADLCVRYKANHLGSTITVTYMDNVIGASDIEEACVEFVKEIESLYNFQFYGEPDVALGITTR</sequence>
<evidence type="ECO:0000313" key="3">
    <source>
        <dbReference type="Proteomes" id="UP000054988"/>
    </source>
</evidence>
<protein>
    <recommendedName>
        <fullName evidence="4">Reverse transcriptase Ty1/copia-type domain-containing protein</fullName>
    </recommendedName>
</protein>
<proteinExistence type="predicted"/>
<gene>
    <name evidence="2" type="ORF">WG66_12134</name>
</gene>
<dbReference type="Proteomes" id="UP000054988">
    <property type="component" value="Unassembled WGS sequence"/>
</dbReference>
<accession>A0A0W0FG12</accession>
<evidence type="ECO:0008006" key="4">
    <source>
        <dbReference type="Google" id="ProtNLM"/>
    </source>
</evidence>
<feature type="compositionally biased region" description="Basic and acidic residues" evidence="1">
    <location>
        <begin position="1"/>
        <end position="12"/>
    </location>
</feature>
<reference evidence="2 3" key="1">
    <citation type="submission" date="2015-12" db="EMBL/GenBank/DDBJ databases">
        <title>Draft genome sequence of Moniliophthora roreri, the causal agent of frosty pod rot of cacao.</title>
        <authorList>
            <person name="Aime M.C."/>
            <person name="Diaz-Valderrama J.R."/>
            <person name="Kijpornyongpan T."/>
            <person name="Phillips-Mora W."/>
        </authorList>
    </citation>
    <scope>NUCLEOTIDE SEQUENCE [LARGE SCALE GENOMIC DNA]</scope>
    <source>
        <strain evidence="2 3">MCA 2952</strain>
    </source>
</reference>
<organism evidence="2 3">
    <name type="scientific">Moniliophthora roreri</name>
    <name type="common">Frosty pod rot fungus</name>
    <name type="synonym">Monilia roreri</name>
    <dbReference type="NCBI Taxonomy" id="221103"/>
    <lineage>
        <taxon>Eukaryota</taxon>
        <taxon>Fungi</taxon>
        <taxon>Dikarya</taxon>
        <taxon>Basidiomycota</taxon>
        <taxon>Agaricomycotina</taxon>
        <taxon>Agaricomycetes</taxon>
        <taxon>Agaricomycetidae</taxon>
        <taxon>Agaricales</taxon>
        <taxon>Marasmiineae</taxon>
        <taxon>Marasmiaceae</taxon>
        <taxon>Moniliophthora</taxon>
    </lineage>
</organism>
<dbReference type="EMBL" id="LATX01001993">
    <property type="protein sequence ID" value="KTB35280.1"/>
    <property type="molecule type" value="Genomic_DNA"/>
</dbReference>
<comment type="caution">
    <text evidence="2">The sequence shown here is derived from an EMBL/GenBank/DDBJ whole genome shotgun (WGS) entry which is preliminary data.</text>
</comment>
<feature type="region of interest" description="Disordered" evidence="1">
    <location>
        <begin position="1"/>
        <end position="21"/>
    </location>
</feature>
<evidence type="ECO:0000256" key="1">
    <source>
        <dbReference type="SAM" id="MobiDB-lite"/>
    </source>
</evidence>
<dbReference type="AlphaFoldDB" id="A0A0W0FG12"/>
<evidence type="ECO:0000313" key="2">
    <source>
        <dbReference type="EMBL" id="KTB35280.1"/>
    </source>
</evidence>
<name>A0A0W0FG12_MONRR</name>